<keyword evidence="3" id="KW-1185">Reference proteome</keyword>
<organism evidence="2 3">
    <name type="scientific">Corynebacterium efficiens (strain DSM 44549 / YS-314 / AJ 12310 / JCM 11189 / NBRC 100395)</name>
    <dbReference type="NCBI Taxonomy" id="196164"/>
    <lineage>
        <taxon>Bacteria</taxon>
        <taxon>Bacillati</taxon>
        <taxon>Actinomycetota</taxon>
        <taxon>Actinomycetes</taxon>
        <taxon>Mycobacteriales</taxon>
        <taxon>Corynebacteriaceae</taxon>
        <taxon>Corynebacterium</taxon>
    </lineage>
</organism>
<evidence type="ECO:0000256" key="1">
    <source>
        <dbReference type="SAM" id="MobiDB-lite"/>
    </source>
</evidence>
<feature type="region of interest" description="Disordered" evidence="1">
    <location>
        <begin position="1"/>
        <end position="23"/>
    </location>
</feature>
<reference evidence="2 3" key="1">
    <citation type="journal article" date="2003" name="Genome Res.">
        <title>Comparative complete genome sequence analysis of the amino acid replacements responsible for the thermostability of Corynebacterium efficiens.</title>
        <authorList>
            <person name="Nishio Y."/>
            <person name="Nakamura Y."/>
            <person name="Kawarabayasi Y."/>
            <person name="Usuda Y."/>
            <person name="Kimura E."/>
            <person name="Sugimoto S."/>
            <person name="Matsui K."/>
            <person name="Yamagishi A."/>
            <person name="Kikuchi H."/>
            <person name="Ikeo K."/>
            <person name="Gojobori T."/>
        </authorList>
    </citation>
    <scope>NUCLEOTIDE SEQUENCE [LARGE SCALE GENOMIC DNA]</scope>
    <source>
        <strain evidence="3">DSM 44549 / YS-314 / AJ 12310 / JCM 11189 / NBRC 100395</strain>
    </source>
</reference>
<dbReference type="HOGENOM" id="CLU_2698342_0_0_11"/>
<dbReference type="KEGG" id="cef:CE2155"/>
<dbReference type="EMBL" id="BA000035">
    <property type="protein sequence ID" value="BAC18965.1"/>
    <property type="molecule type" value="Genomic_DNA"/>
</dbReference>
<dbReference type="Proteomes" id="UP000001409">
    <property type="component" value="Chromosome"/>
</dbReference>
<evidence type="ECO:0000313" key="2">
    <source>
        <dbReference type="EMBL" id="BAC18965.1"/>
    </source>
</evidence>
<protein>
    <submittedName>
        <fullName evidence="2">Uncharacterized protein</fullName>
    </submittedName>
</protein>
<dbReference type="AlphaFoldDB" id="Q8FNI9"/>
<dbReference type="STRING" id="196164.gene:10742584"/>
<proteinExistence type="predicted"/>
<accession>Q8FNI9</accession>
<dbReference type="RefSeq" id="WP_006768158.1">
    <property type="nucleotide sequence ID" value="NC_004369.1"/>
</dbReference>
<accession>C8NQB7</accession>
<name>Q8FNI9_COREF</name>
<sequence>MTTTHQPTPARREHQHQGPKLPKLSHLVKYVDVDGTVTTMCGKQWKDTLTVAGSTHTPCAACHAAKHLYEVMP</sequence>
<evidence type="ECO:0000313" key="3">
    <source>
        <dbReference type="Proteomes" id="UP000001409"/>
    </source>
</evidence>